<evidence type="ECO:0000256" key="2">
    <source>
        <dbReference type="ARBA" id="ARBA00022692"/>
    </source>
</evidence>
<feature type="region of interest" description="Disordered" evidence="7">
    <location>
        <begin position="1"/>
        <end position="37"/>
    </location>
</feature>
<dbReference type="InterPro" id="IPR036116">
    <property type="entry name" value="FN3_sf"/>
</dbReference>
<proteinExistence type="predicted"/>
<gene>
    <name evidence="9" type="primary">IL21R</name>
</gene>
<dbReference type="GO" id="GO:0004896">
    <property type="term" value="F:cytokine receptor activity"/>
    <property type="evidence" value="ECO:0007669"/>
    <property type="project" value="InterPro"/>
</dbReference>
<dbReference type="Proteomes" id="UP000233100">
    <property type="component" value="Chromosome 20"/>
</dbReference>
<evidence type="ECO:0000313" key="10">
    <source>
        <dbReference type="Proteomes" id="UP000233100"/>
    </source>
</evidence>
<dbReference type="Ensembl" id="ENSMFAT00000077427.1">
    <property type="protein sequence ID" value="ENSMFAP00000055395.1"/>
    <property type="gene ID" value="ENSMFAG00000001191.2"/>
</dbReference>
<feature type="transmembrane region" description="Helical" evidence="8">
    <location>
        <begin position="437"/>
        <end position="458"/>
    </location>
</feature>
<dbReference type="GO" id="GO:0009897">
    <property type="term" value="C:external side of plasma membrane"/>
    <property type="evidence" value="ECO:0007669"/>
    <property type="project" value="TreeGrafter"/>
</dbReference>
<evidence type="ECO:0000256" key="4">
    <source>
        <dbReference type="ARBA" id="ARBA00022989"/>
    </source>
</evidence>
<evidence type="ECO:0000256" key="8">
    <source>
        <dbReference type="SAM" id="Phobius"/>
    </source>
</evidence>
<keyword evidence="4 8" id="KW-1133">Transmembrane helix</keyword>
<protein>
    <submittedName>
        <fullName evidence="9">Interleukin 21 receptor</fullName>
    </submittedName>
</protein>
<sequence>MGVKPEQRVPSSDPTRQVRLRNEKQAGLQSLRKGLPWDLGQGSGASLCAEGLDSATEDSGSTGQTVPPLHTSGLSFHICAMWWLQEALLASWVVTERPVGMMSQVPKRDVSPRWPQMSSLQVTFGDSGCLQWGWAPSHLFLTPSQEEPSCGWAGLAGSGSPHPPLPPHSAHVAGWQPVASDRPTGVSLLNDHNLGIWSSACLSLSVADSHAAVSACLRPVHPCCSRLVPALPSPSSVCCSVGHLSGGPAARHWSDRSSDSLIGDSGWVWILTPGLCLLSQTLICHPHAEPSCHPQKPIRLPPTTRNGFLRKKPKQKACRSQHAAWLGRPLAPAAAPGRLGLPRPRLLHRLPPDGHLHPGDVEPPPQHAHPYLSPRRKLISVDSRSVSLLPLEFRKDSSYELQVRAGPMPGSSYQGTWSEWSDPVIFQTQSEELKEGWNPHLLLLLLLVIVFIPAFWSLKTHPMWRLWKKIWAVPSPEQFFVPLYKGCSGDFKKWVGAPFTGSRLELGPWSPEVPSALEVYSCHPPQSPAKRLQLTELQEPTELVESDGVSKPSFWATAQNSGGSAYSEERDRPYGVVSIDTVTVLDAEGPCTWPCSCEDDGYPALDLDAGLEPSPGLEDPLLGAGTTVLSCGCVSAGSPGLGGPLGSLLDRLKPPLADGEDWAGGLPWGGRSPGGVSESEAGSPPAGLDMDTFDSGFVGSDCSSPVECDFTTPGDEGPPRSYLRQWVVIPPPLSSPGPQAS</sequence>
<evidence type="ECO:0000256" key="5">
    <source>
        <dbReference type="ARBA" id="ARBA00023136"/>
    </source>
</evidence>
<keyword evidence="10" id="KW-1185">Reference proteome</keyword>
<evidence type="ECO:0000313" key="9">
    <source>
        <dbReference type="Ensembl" id="ENSMFAP00000055395.1"/>
    </source>
</evidence>
<feature type="region of interest" description="Disordered" evidence="7">
    <location>
        <begin position="342"/>
        <end position="369"/>
    </location>
</feature>
<keyword evidence="3" id="KW-0732">Signal</keyword>
<reference evidence="9" key="3">
    <citation type="submission" date="2025-09" db="UniProtKB">
        <authorList>
            <consortium name="Ensembl"/>
        </authorList>
    </citation>
    <scope>IDENTIFICATION</scope>
</reference>
<dbReference type="Gene3D" id="2.60.40.10">
    <property type="entry name" value="Immunoglobulins"/>
    <property type="match status" value="1"/>
</dbReference>
<dbReference type="InterPro" id="IPR013783">
    <property type="entry name" value="Ig-like_fold"/>
</dbReference>
<dbReference type="GeneTree" id="ENSGT00510000048783"/>
<dbReference type="PANTHER" id="PTHR23037">
    <property type="entry name" value="CYTOKINE RECEPTOR"/>
    <property type="match status" value="1"/>
</dbReference>
<keyword evidence="6" id="KW-0675">Receptor</keyword>
<name>A0A7N9IDP7_MACFA</name>
<dbReference type="PROSITE" id="PS01355">
    <property type="entry name" value="HEMATOPO_REC_S_F1"/>
    <property type="match status" value="1"/>
</dbReference>
<dbReference type="SUPFAM" id="SSF49265">
    <property type="entry name" value="Fibronectin type III"/>
    <property type="match status" value="1"/>
</dbReference>
<keyword evidence="2 8" id="KW-0812">Transmembrane</keyword>
<evidence type="ECO:0000256" key="6">
    <source>
        <dbReference type="ARBA" id="ARBA00023170"/>
    </source>
</evidence>
<dbReference type="AlphaFoldDB" id="A0A7N9IDP7"/>
<evidence type="ECO:0000256" key="7">
    <source>
        <dbReference type="SAM" id="MobiDB-lite"/>
    </source>
</evidence>
<feature type="region of interest" description="Disordered" evidence="7">
    <location>
        <begin position="660"/>
        <end position="698"/>
    </location>
</feature>
<dbReference type="InterPro" id="IPR003531">
    <property type="entry name" value="Hempt_rcpt_S_F1_CS"/>
</dbReference>
<evidence type="ECO:0000256" key="3">
    <source>
        <dbReference type="ARBA" id="ARBA00022729"/>
    </source>
</evidence>
<reference evidence="9" key="2">
    <citation type="submission" date="2025-08" db="UniProtKB">
        <authorList>
            <consortium name="Ensembl"/>
        </authorList>
    </citation>
    <scope>IDENTIFICATION</scope>
</reference>
<dbReference type="PANTHER" id="PTHR23037:SF7">
    <property type="entry name" value="INTERLEUKIN-21 RECEPTOR"/>
    <property type="match status" value="1"/>
</dbReference>
<organism evidence="9 10">
    <name type="scientific">Macaca fascicularis</name>
    <name type="common">Crab-eating macaque</name>
    <name type="synonym">Cynomolgus monkey</name>
    <dbReference type="NCBI Taxonomy" id="9541"/>
    <lineage>
        <taxon>Eukaryota</taxon>
        <taxon>Metazoa</taxon>
        <taxon>Chordata</taxon>
        <taxon>Craniata</taxon>
        <taxon>Vertebrata</taxon>
        <taxon>Euteleostomi</taxon>
        <taxon>Mammalia</taxon>
        <taxon>Eutheria</taxon>
        <taxon>Euarchontoglires</taxon>
        <taxon>Primates</taxon>
        <taxon>Haplorrhini</taxon>
        <taxon>Catarrhini</taxon>
        <taxon>Cercopithecidae</taxon>
        <taxon>Cercopithecinae</taxon>
        <taxon>Macaca</taxon>
    </lineage>
</organism>
<comment type="subcellular location">
    <subcellularLocation>
        <location evidence="1">Membrane</location>
        <topology evidence="1">Single-pass membrane protein</topology>
    </subcellularLocation>
</comment>
<dbReference type="Bgee" id="ENSMFAG00000001191">
    <property type="expression patterns" value="Expressed in lymph node and 3 other cell types or tissues"/>
</dbReference>
<feature type="compositionally biased region" description="Basic and acidic residues" evidence="7">
    <location>
        <begin position="350"/>
        <end position="360"/>
    </location>
</feature>
<keyword evidence="5 8" id="KW-0472">Membrane</keyword>
<reference evidence="9 10" key="1">
    <citation type="submission" date="2013-03" db="EMBL/GenBank/DDBJ databases">
        <authorList>
            <person name="Warren W."/>
            <person name="Wilson R.K."/>
        </authorList>
    </citation>
    <scope>NUCLEOTIDE SEQUENCE</scope>
</reference>
<accession>A0A7N9IDP7</accession>
<evidence type="ECO:0000256" key="1">
    <source>
        <dbReference type="ARBA" id="ARBA00004167"/>
    </source>
</evidence>